<dbReference type="InterPro" id="IPR019888">
    <property type="entry name" value="Tscrpt_reg_AsnC-like"/>
</dbReference>
<feature type="domain" description="HTH asnC-type" evidence="4">
    <location>
        <begin position="23"/>
        <end position="85"/>
    </location>
</feature>
<protein>
    <submittedName>
        <fullName evidence="5">Transcriptional regulator, AsnC family</fullName>
    </submittedName>
</protein>
<dbReference type="SUPFAM" id="SSF46785">
    <property type="entry name" value="Winged helix' DNA-binding domain"/>
    <property type="match status" value="1"/>
</dbReference>
<organism evidence="5 6">
    <name type="scientific">Pseudoroseomonas cervicalis ATCC 49957</name>
    <dbReference type="NCBI Taxonomy" id="525371"/>
    <lineage>
        <taxon>Bacteria</taxon>
        <taxon>Pseudomonadati</taxon>
        <taxon>Pseudomonadota</taxon>
        <taxon>Alphaproteobacteria</taxon>
        <taxon>Acetobacterales</taxon>
        <taxon>Roseomonadaceae</taxon>
        <taxon>Roseomonas</taxon>
    </lineage>
</organism>
<reference evidence="5 6" key="1">
    <citation type="submission" date="2010-04" db="EMBL/GenBank/DDBJ databases">
        <authorList>
            <person name="Qin X."/>
            <person name="Bachman B."/>
            <person name="Battles P."/>
            <person name="Bell A."/>
            <person name="Bess C."/>
            <person name="Bickham C."/>
            <person name="Chaboub L."/>
            <person name="Chen D."/>
            <person name="Coyle M."/>
            <person name="Deiros D.R."/>
            <person name="Dinh H."/>
            <person name="Forbes L."/>
            <person name="Fowler G."/>
            <person name="Francisco L."/>
            <person name="Fu Q."/>
            <person name="Gubbala S."/>
            <person name="Hale W."/>
            <person name="Han Y."/>
            <person name="Hemphill L."/>
            <person name="Highlander S.K."/>
            <person name="Hirani K."/>
            <person name="Hogues M."/>
            <person name="Jackson L."/>
            <person name="Jakkamsetti A."/>
            <person name="Javaid M."/>
            <person name="Jiang H."/>
            <person name="Korchina V."/>
            <person name="Kovar C."/>
            <person name="Lara F."/>
            <person name="Lee S."/>
            <person name="Mata R."/>
            <person name="Mathew T."/>
            <person name="Moen C."/>
            <person name="Morales K."/>
            <person name="Munidasa M."/>
            <person name="Nazareth L."/>
            <person name="Ngo R."/>
            <person name="Nguyen L."/>
            <person name="Okwuonu G."/>
            <person name="Ongeri F."/>
            <person name="Patil S."/>
            <person name="Petrosino J."/>
            <person name="Pham C."/>
            <person name="Pham P."/>
            <person name="Pu L.-L."/>
            <person name="Puazo M."/>
            <person name="Raj R."/>
            <person name="Reid J."/>
            <person name="Rouhana J."/>
            <person name="Saada N."/>
            <person name="Shang Y."/>
            <person name="Simmons D."/>
            <person name="Thornton R."/>
            <person name="Warren J."/>
            <person name="Weissenberger G."/>
            <person name="Zhang J."/>
            <person name="Zhang L."/>
            <person name="Zhou C."/>
            <person name="Zhu D."/>
            <person name="Muzny D."/>
            <person name="Worley K."/>
            <person name="Gibbs R."/>
        </authorList>
    </citation>
    <scope>NUCLEOTIDE SEQUENCE [LARGE SCALE GENOMIC DNA]</scope>
    <source>
        <strain evidence="5 6">ATCC 49957</strain>
    </source>
</reference>
<keyword evidence="3" id="KW-0804">Transcription</keyword>
<dbReference type="PANTHER" id="PTHR30154:SF34">
    <property type="entry name" value="TRANSCRIPTIONAL REGULATOR AZLB"/>
    <property type="match status" value="1"/>
</dbReference>
<dbReference type="SMART" id="SM00344">
    <property type="entry name" value="HTH_ASNC"/>
    <property type="match status" value="1"/>
</dbReference>
<dbReference type="PRINTS" id="PR00033">
    <property type="entry name" value="HTHASNC"/>
</dbReference>
<name>D5RR36_9PROT</name>
<dbReference type="Pfam" id="PF01037">
    <property type="entry name" value="AsnC_trans_reg"/>
    <property type="match status" value="1"/>
</dbReference>
<proteinExistence type="predicted"/>
<dbReference type="Gene3D" id="1.10.10.10">
    <property type="entry name" value="Winged helix-like DNA-binding domain superfamily/Winged helix DNA-binding domain"/>
    <property type="match status" value="1"/>
</dbReference>
<dbReference type="InterPro" id="IPR019885">
    <property type="entry name" value="Tscrpt_reg_HTH_AsnC-type_CS"/>
</dbReference>
<dbReference type="PROSITE" id="PS50956">
    <property type="entry name" value="HTH_ASNC_2"/>
    <property type="match status" value="1"/>
</dbReference>
<dbReference type="Pfam" id="PF13412">
    <property type="entry name" value="HTH_24"/>
    <property type="match status" value="1"/>
</dbReference>
<evidence type="ECO:0000256" key="1">
    <source>
        <dbReference type="ARBA" id="ARBA00023015"/>
    </source>
</evidence>
<dbReference type="InterPro" id="IPR011008">
    <property type="entry name" value="Dimeric_a/b-barrel"/>
</dbReference>
<evidence type="ECO:0000256" key="2">
    <source>
        <dbReference type="ARBA" id="ARBA00023125"/>
    </source>
</evidence>
<dbReference type="GO" id="GO:0005829">
    <property type="term" value="C:cytosol"/>
    <property type="evidence" value="ECO:0007669"/>
    <property type="project" value="TreeGrafter"/>
</dbReference>
<dbReference type="GO" id="GO:0043565">
    <property type="term" value="F:sequence-specific DNA binding"/>
    <property type="evidence" value="ECO:0007669"/>
    <property type="project" value="InterPro"/>
</dbReference>
<sequence>MPIRRDPFEDPANPSKIMQPPVLDHLDRKLLRLLRADGRMSNAALAAAIGLSPSACLRRLRLLEAGGVIRGYTAIIEDPGPQGRTTVIVQITLEKQTEDAFNRFEAAVRQCPEVCECYLMTGNADYQLRVEARDAADYERIHKEQLSRMPGVARIQSAFAIRTVVRGADPARLPEPA</sequence>
<dbReference type="PANTHER" id="PTHR30154">
    <property type="entry name" value="LEUCINE-RESPONSIVE REGULATORY PROTEIN"/>
    <property type="match status" value="1"/>
</dbReference>
<keyword evidence="2" id="KW-0238">DNA-binding</keyword>
<accession>D5RR36</accession>
<dbReference type="Gene3D" id="3.30.70.920">
    <property type="match status" value="1"/>
</dbReference>
<keyword evidence="6" id="KW-1185">Reference proteome</keyword>
<dbReference type="InterPro" id="IPR036388">
    <property type="entry name" value="WH-like_DNA-bd_sf"/>
</dbReference>
<dbReference type="GO" id="GO:0043200">
    <property type="term" value="P:response to amino acid"/>
    <property type="evidence" value="ECO:0007669"/>
    <property type="project" value="TreeGrafter"/>
</dbReference>
<comment type="caution">
    <text evidence="5">The sequence shown here is derived from an EMBL/GenBank/DDBJ whole genome shotgun (WGS) entry which is preliminary data.</text>
</comment>
<keyword evidence="1" id="KW-0805">Transcription regulation</keyword>
<dbReference type="HOGENOM" id="CLU_091233_0_3_5"/>
<dbReference type="EMBL" id="ADVL01000684">
    <property type="protein sequence ID" value="EFH10239.1"/>
    <property type="molecule type" value="Genomic_DNA"/>
</dbReference>
<dbReference type="InterPro" id="IPR011991">
    <property type="entry name" value="ArsR-like_HTH"/>
</dbReference>
<dbReference type="InterPro" id="IPR019887">
    <property type="entry name" value="Tscrpt_reg_AsnC/Lrp_C"/>
</dbReference>
<evidence type="ECO:0000313" key="5">
    <source>
        <dbReference type="EMBL" id="EFH10239.1"/>
    </source>
</evidence>
<evidence type="ECO:0000313" key="6">
    <source>
        <dbReference type="Proteomes" id="UP000005324"/>
    </source>
</evidence>
<dbReference type="AlphaFoldDB" id="D5RR36"/>
<dbReference type="InterPro" id="IPR036390">
    <property type="entry name" value="WH_DNA-bd_sf"/>
</dbReference>
<evidence type="ECO:0000259" key="4">
    <source>
        <dbReference type="PROSITE" id="PS50956"/>
    </source>
</evidence>
<dbReference type="InterPro" id="IPR000485">
    <property type="entry name" value="AsnC-type_HTH_dom"/>
</dbReference>
<dbReference type="CDD" id="cd00090">
    <property type="entry name" value="HTH_ARSR"/>
    <property type="match status" value="1"/>
</dbReference>
<dbReference type="PROSITE" id="PS00519">
    <property type="entry name" value="HTH_ASNC_1"/>
    <property type="match status" value="1"/>
</dbReference>
<evidence type="ECO:0000256" key="3">
    <source>
        <dbReference type="ARBA" id="ARBA00023163"/>
    </source>
</evidence>
<dbReference type="Proteomes" id="UP000005324">
    <property type="component" value="Unassembled WGS sequence"/>
</dbReference>
<gene>
    <name evidence="5" type="primary">lrp</name>
    <name evidence="5" type="ORF">HMPREF0731_3548</name>
</gene>
<dbReference type="GO" id="GO:0006355">
    <property type="term" value="P:regulation of DNA-templated transcription"/>
    <property type="evidence" value="ECO:0007669"/>
    <property type="project" value="UniProtKB-ARBA"/>
</dbReference>
<dbReference type="SUPFAM" id="SSF54909">
    <property type="entry name" value="Dimeric alpha+beta barrel"/>
    <property type="match status" value="1"/>
</dbReference>